<proteinExistence type="predicted"/>
<protein>
    <submittedName>
        <fullName evidence="1">Uncharacterized protein</fullName>
    </submittedName>
</protein>
<organism evidence="1 2">
    <name type="scientific">Nitratireductor mangrovi</name>
    <dbReference type="NCBI Taxonomy" id="2599600"/>
    <lineage>
        <taxon>Bacteria</taxon>
        <taxon>Pseudomonadati</taxon>
        <taxon>Pseudomonadota</taxon>
        <taxon>Alphaproteobacteria</taxon>
        <taxon>Hyphomicrobiales</taxon>
        <taxon>Phyllobacteriaceae</taxon>
        <taxon>Nitratireductor</taxon>
    </lineage>
</organism>
<reference evidence="1" key="1">
    <citation type="submission" date="2020-04" db="EMBL/GenBank/DDBJ databases">
        <title>Nitratireductor sp. nov. isolated from mangrove soil.</title>
        <authorList>
            <person name="Ye Y."/>
        </authorList>
    </citation>
    <scope>NUCLEOTIDE SEQUENCE</scope>
    <source>
        <strain evidence="1">SY7</strain>
    </source>
</reference>
<accession>A0A5B8L0V9</accession>
<dbReference type="RefSeq" id="WP_146300218.1">
    <property type="nucleotide sequence ID" value="NZ_CP042301.2"/>
</dbReference>
<dbReference type="Gene3D" id="3.40.190.10">
    <property type="entry name" value="Periplasmic binding protein-like II"/>
    <property type="match status" value="1"/>
</dbReference>
<dbReference type="AlphaFoldDB" id="A0A5B8L0V9"/>
<dbReference type="EMBL" id="CP042301">
    <property type="protein sequence ID" value="QDZ01575.1"/>
    <property type="molecule type" value="Genomic_DNA"/>
</dbReference>
<dbReference type="OrthoDB" id="8116676at2"/>
<evidence type="ECO:0000313" key="2">
    <source>
        <dbReference type="Proteomes" id="UP000321389"/>
    </source>
</evidence>
<gene>
    <name evidence="1" type="ORF">FQ775_14980</name>
</gene>
<dbReference type="KEGG" id="niy:FQ775_14980"/>
<keyword evidence="2" id="KW-1185">Reference proteome</keyword>
<evidence type="ECO:0000313" key="1">
    <source>
        <dbReference type="EMBL" id="QDZ01575.1"/>
    </source>
</evidence>
<sequence length="143" mass="15346">MTVRALLVATALLGLAACDLPRDPERTSQRVRDGQLVVGHVTGAPISAEEGNILRRVADSLSASVRIVDGNAHELVEMLDRGAVHIVAGRLPEDTPFADRMGLTKPVGTLSRGSETVATVFAVRQGENAFLRIVNRVIGERRE</sequence>
<name>A0A5B8L0V9_9HYPH</name>
<dbReference type="PROSITE" id="PS51257">
    <property type="entry name" value="PROKAR_LIPOPROTEIN"/>
    <property type="match status" value="1"/>
</dbReference>
<dbReference type="Proteomes" id="UP000321389">
    <property type="component" value="Chromosome"/>
</dbReference>